<comment type="caution">
    <text evidence="3">The sequence shown here is derived from an EMBL/GenBank/DDBJ whole genome shotgun (WGS) entry which is preliminary data.</text>
</comment>
<evidence type="ECO:0000313" key="3">
    <source>
        <dbReference type="EMBL" id="OWP62328.1"/>
    </source>
</evidence>
<dbReference type="GO" id="GO:0006313">
    <property type="term" value="P:DNA transposition"/>
    <property type="evidence" value="ECO:0007669"/>
    <property type="project" value="InterPro"/>
</dbReference>
<dbReference type="PANTHER" id="PTHR30007:SF0">
    <property type="entry name" value="TRANSPOSASE"/>
    <property type="match status" value="1"/>
</dbReference>
<sequence length="83" mass="9084">MNELQPMLLGRAPTPTTIMLDGPMLQNTPKSGQRTGYNGARKHKDSKAYIAVDMLGHLLSVLFTPANEQERAQVGDGADMCRK</sequence>
<reference evidence="3 4" key="1">
    <citation type="submission" date="2017-06" db="EMBL/GenBank/DDBJ databases">
        <title>Hymenobacter amundsenii sp. nov. isolated from regoliths in Antarctica.</title>
        <authorList>
            <person name="Sedlacek I."/>
            <person name="Kralova S."/>
            <person name="Pantucek R."/>
            <person name="Svec P."/>
            <person name="Holochova P."/>
            <person name="Stankova E."/>
            <person name="Vrbovska V."/>
            <person name="Busse H.-J."/>
        </authorList>
    </citation>
    <scope>NUCLEOTIDE SEQUENCE [LARGE SCALE GENOMIC DNA]</scope>
    <source>
        <strain evidence="3 4">CCM 8682</strain>
    </source>
</reference>
<evidence type="ECO:0000259" key="2">
    <source>
        <dbReference type="Pfam" id="PF01609"/>
    </source>
</evidence>
<feature type="domain" description="Transposase IS4-like" evidence="2">
    <location>
        <begin position="15"/>
        <end position="81"/>
    </location>
</feature>
<dbReference type="PANTHER" id="PTHR30007">
    <property type="entry name" value="PHP DOMAIN PROTEIN"/>
    <property type="match status" value="1"/>
</dbReference>
<dbReference type="InterPro" id="IPR002559">
    <property type="entry name" value="Transposase_11"/>
</dbReference>
<dbReference type="Proteomes" id="UP000197277">
    <property type="component" value="Unassembled WGS sequence"/>
</dbReference>
<accession>A0A246FII0</accession>
<dbReference type="EMBL" id="NIRR01000027">
    <property type="protein sequence ID" value="OWP62328.1"/>
    <property type="molecule type" value="Genomic_DNA"/>
</dbReference>
<keyword evidence="4" id="KW-1185">Reference proteome</keyword>
<feature type="compositionally biased region" description="Polar residues" evidence="1">
    <location>
        <begin position="25"/>
        <end position="36"/>
    </location>
</feature>
<proteinExistence type="predicted"/>
<dbReference type="Pfam" id="PF01609">
    <property type="entry name" value="DDE_Tnp_1"/>
    <property type="match status" value="1"/>
</dbReference>
<gene>
    <name evidence="3" type="ORF">CDA63_14675</name>
</gene>
<dbReference type="AlphaFoldDB" id="A0A246FII0"/>
<organism evidence="3 4">
    <name type="scientific">Hymenobacter amundsenii</name>
    <dbReference type="NCBI Taxonomy" id="2006685"/>
    <lineage>
        <taxon>Bacteria</taxon>
        <taxon>Pseudomonadati</taxon>
        <taxon>Bacteroidota</taxon>
        <taxon>Cytophagia</taxon>
        <taxon>Cytophagales</taxon>
        <taxon>Hymenobacteraceae</taxon>
        <taxon>Hymenobacter</taxon>
    </lineage>
</organism>
<name>A0A246FII0_9BACT</name>
<protein>
    <recommendedName>
        <fullName evidence="2">Transposase IS4-like domain-containing protein</fullName>
    </recommendedName>
</protein>
<dbReference type="GO" id="GO:0004803">
    <property type="term" value="F:transposase activity"/>
    <property type="evidence" value="ECO:0007669"/>
    <property type="project" value="InterPro"/>
</dbReference>
<feature type="region of interest" description="Disordered" evidence="1">
    <location>
        <begin position="1"/>
        <end position="41"/>
    </location>
</feature>
<evidence type="ECO:0000313" key="4">
    <source>
        <dbReference type="Proteomes" id="UP000197277"/>
    </source>
</evidence>
<dbReference type="GO" id="GO:0003677">
    <property type="term" value="F:DNA binding"/>
    <property type="evidence" value="ECO:0007669"/>
    <property type="project" value="InterPro"/>
</dbReference>
<evidence type="ECO:0000256" key="1">
    <source>
        <dbReference type="SAM" id="MobiDB-lite"/>
    </source>
</evidence>